<dbReference type="EMBL" id="PQXF01000002">
    <property type="protein sequence ID" value="PXF61880.1"/>
    <property type="molecule type" value="Genomic_DNA"/>
</dbReference>
<reference evidence="1" key="1">
    <citation type="submission" date="2018-01" db="EMBL/GenBank/DDBJ databases">
        <authorList>
            <person name="Krukenberg V."/>
        </authorList>
    </citation>
    <scope>NUCLEOTIDE SEQUENCE</scope>
    <source>
        <strain evidence="1">E20ANME2</strain>
    </source>
</reference>
<sequence length="237" mass="25488">MSNTLKRNYIGVYAEGCENITIISNRIEDNKYGCWLYDQNRILNNTIQGSEYHGLNIMGGGNRVAENRIIDNGNTSWSCGIAFPGSSSNNLIYNNYFDNPNNAHDDGANTWNTTNTTGPNIVGGSEIGGNYWSDYEGADADGDGFGEEAYDIAGGLNRDHLPLVYAPATCGDITGDGTIDTVDLVLLLKHCVTGTPVDLCIGDIDGNGKINVLDVRLLMGYINNPGGYLLHCGCGEE</sequence>
<evidence type="ECO:0000313" key="1">
    <source>
        <dbReference type="EMBL" id="PXF61880.1"/>
    </source>
</evidence>
<name>A0AC61L697_9EURY</name>
<organism evidence="1 2">
    <name type="scientific">Candidatus Methanogaster sp</name>
    <dbReference type="NCBI Taxonomy" id="3386292"/>
    <lineage>
        <taxon>Archaea</taxon>
        <taxon>Methanobacteriati</taxon>
        <taxon>Methanobacteriota</taxon>
        <taxon>Stenosarchaea group</taxon>
        <taxon>Methanomicrobia</taxon>
        <taxon>Methanosarcinales</taxon>
        <taxon>ANME-2 cluster</taxon>
        <taxon>Candidatus Methanogasteraceae</taxon>
        <taxon>Candidatus Methanogaster</taxon>
    </lineage>
</organism>
<protein>
    <submittedName>
        <fullName evidence="1">Uncharacterized protein</fullName>
    </submittedName>
</protein>
<dbReference type="Proteomes" id="UP000248329">
    <property type="component" value="Unassembled WGS sequence"/>
</dbReference>
<accession>A0AC61L697</accession>
<gene>
    <name evidence="1" type="ORF">C4B59_01225</name>
</gene>
<evidence type="ECO:0000313" key="2">
    <source>
        <dbReference type="Proteomes" id="UP000248329"/>
    </source>
</evidence>
<proteinExistence type="predicted"/>
<comment type="caution">
    <text evidence="1">The sequence shown here is derived from an EMBL/GenBank/DDBJ whole genome shotgun (WGS) entry which is preliminary data.</text>
</comment>